<dbReference type="InterPro" id="IPR057551">
    <property type="entry name" value="Fn3-II_PB4"/>
</dbReference>
<dbReference type="Pfam" id="PF24168">
    <property type="entry name" value="PB4_spike"/>
    <property type="match status" value="1"/>
</dbReference>
<evidence type="ECO:0000313" key="2">
    <source>
        <dbReference type="EMBL" id="ATS94093.1"/>
    </source>
</evidence>
<dbReference type="InterPro" id="IPR003961">
    <property type="entry name" value="FN3_dom"/>
</dbReference>
<keyword evidence="3" id="KW-1185">Reference proteome</keyword>
<dbReference type="Pfam" id="PF24171">
    <property type="entry name" value="Fn3-III_PB4"/>
    <property type="match status" value="1"/>
</dbReference>
<dbReference type="Pfam" id="PF09327">
    <property type="entry name" value="Phage_Tail_Tip"/>
    <property type="match status" value="1"/>
</dbReference>
<dbReference type="InterPro" id="IPR015406">
    <property type="entry name" value="GpJ_CSF"/>
</dbReference>
<dbReference type="InterPro" id="IPR057550">
    <property type="entry name" value="Fn3-I_PB4"/>
</dbReference>
<name>A0A2D2W790_9CAUD</name>
<dbReference type="EMBL" id="MF979564">
    <property type="protein sequence ID" value="ATS94093.1"/>
    <property type="molecule type" value="Genomic_DNA"/>
</dbReference>
<proteinExistence type="predicted"/>
<dbReference type="InterPro" id="IPR057552">
    <property type="entry name" value="Fn3-III_PB4"/>
</dbReference>
<accession>A0A2D2W790</accession>
<feature type="domain" description="Fibronectin type-III" evidence="1">
    <location>
        <begin position="213"/>
        <end position="320"/>
    </location>
</feature>
<gene>
    <name evidence="2" type="ORF">P13BB106kb_p109</name>
</gene>
<evidence type="ECO:0000313" key="3">
    <source>
        <dbReference type="Proteomes" id="UP000240663"/>
    </source>
</evidence>
<dbReference type="Pfam" id="PF24169">
    <property type="entry name" value="Fn3-I_PB4"/>
    <property type="match status" value="1"/>
</dbReference>
<protein>
    <submittedName>
        <fullName evidence="2">Putative tail protein</fullName>
    </submittedName>
</protein>
<evidence type="ECO:0000259" key="1">
    <source>
        <dbReference type="PROSITE" id="PS50853"/>
    </source>
</evidence>
<dbReference type="Proteomes" id="UP000240663">
    <property type="component" value="Segment"/>
</dbReference>
<dbReference type="PROSITE" id="PS50853">
    <property type="entry name" value="FN3"/>
    <property type="match status" value="1"/>
</dbReference>
<reference evidence="2 3" key="1">
    <citation type="submission" date="2017-09" db="EMBL/GenBank/DDBJ databases">
        <title>Complete genome sequence of bacteriophage (DU_PP_V) infecting Pectobacterium spp.</title>
        <authorList>
            <person name="Park T.-H."/>
        </authorList>
    </citation>
    <scope>NUCLEOTIDE SEQUENCE [LARGE SCALE GENOMIC DNA]</scope>
</reference>
<dbReference type="InterPro" id="IPR057549">
    <property type="entry name" value="PB4_spike"/>
</dbReference>
<sequence>MIVNNATEKLIIQSLVASYTKVYILHSIYRDYDVVGRSFWTSGPGGVSERRDITDTSINFVTLSSFVPNAAYTIRGAFFDAMVDSELLGAQIGINLSDPTTFTTKVYPTITSANSIAESVDVGVGPPRVTIGTSGDADYCVIEFKLVGSTQWVRYYTGPISPSISFSGVPIGQYNVRISGFITLPDGTTTESSIPYEFPGVLDVKYNFVPPTAPKNMRFRVARIQDGKERYDLRVEWDWEKETGANVREFSLHYIESSEYAATGWSKAQVINVGAARAATITSFPLSRTYRFKVSSIAWGPDTQAVTESDPVEFILTPDTPLDSSFTNETGIEVNYAHIKGTFLDSGVRKQSFLIDAATGSVSLGALDGQGRAPISFDPVSKIVNVDGSVITKSIYSASFILTNLTGEDNPAIYSQGKSWGDANSGIWMGIDNTTLKPKFDLGNSTQYIRYDGDTLRISGQVVLGTPNGDIPLGEGIQGKQTVFIYIAASTTPATPTNSGYPPPGWATTPPARDVATQNIYVSTGTLDPITNTLVSGTSWSTPVQWSGSEGSSEEGGRGAGIYTQPVPGTVGFNVATANAFFNSNFGSGPVLGDVLTQYRPETPSIAYTRYWNGTAWGTPDLVVHGDMIVNGTIPNAKILDATITGAKIADATITNAKIANATIESAKIKDAAITRAKIAETINSDNYVPNTTGTSLNFATGVIEMNGGTAGAGRMNIKNDRIIVYDDNNQVAVVIGRRL</sequence>
<organism evidence="2 3">
    <name type="scientific">Pectobacterium phage DU_PP_V</name>
    <dbReference type="NCBI Taxonomy" id="2041492"/>
    <lineage>
        <taxon>Viruses</taxon>
        <taxon>Duplodnaviria</taxon>
        <taxon>Heunggongvirae</taxon>
        <taxon>Uroviricota</taxon>
        <taxon>Caudoviricetes</taxon>
        <taxon>Demerecviridae</taxon>
        <taxon>Mccorquodalevirinae</taxon>
        <taxon>Hongcheonvirus</taxon>
        <taxon>Hongcheonvirus DUPPV</taxon>
    </lineage>
</organism>
<dbReference type="Pfam" id="PF24170">
    <property type="entry name" value="Fn3-II_PB4"/>
    <property type="match status" value="1"/>
</dbReference>